<evidence type="ECO:0000256" key="4">
    <source>
        <dbReference type="ARBA" id="ARBA00023180"/>
    </source>
</evidence>
<evidence type="ECO:0000256" key="1">
    <source>
        <dbReference type="ARBA" id="ARBA00022659"/>
    </source>
</evidence>
<evidence type="ECO:0000313" key="7">
    <source>
        <dbReference type="EMBL" id="VDD77603.1"/>
    </source>
</evidence>
<dbReference type="InterPro" id="IPR050350">
    <property type="entry name" value="Compl-Cell_Adhes-Reg"/>
</dbReference>
<keyword evidence="8" id="KW-1185">Reference proteome</keyword>
<feature type="domain" description="Sushi" evidence="6">
    <location>
        <begin position="74"/>
        <end position="131"/>
    </location>
</feature>
<evidence type="ECO:0000313" key="8">
    <source>
        <dbReference type="Proteomes" id="UP000267029"/>
    </source>
</evidence>
<dbReference type="Pfam" id="PF00084">
    <property type="entry name" value="Sushi"/>
    <property type="match status" value="1"/>
</dbReference>
<dbReference type="Gene3D" id="2.10.70.10">
    <property type="entry name" value="Complement Module, domain 1"/>
    <property type="match status" value="3"/>
</dbReference>
<reference evidence="7 8" key="1">
    <citation type="submission" date="2018-10" db="EMBL/GenBank/DDBJ databases">
        <authorList>
            <consortium name="Pathogen Informatics"/>
        </authorList>
    </citation>
    <scope>NUCLEOTIDE SEQUENCE [LARGE SCALE GENOMIC DNA]</scope>
</reference>
<dbReference type="AlphaFoldDB" id="A0A3P6HV24"/>
<comment type="caution">
    <text evidence="5">Lacks conserved residue(s) required for the propagation of feature annotation.</text>
</comment>
<keyword evidence="1 5" id="KW-0768">Sushi</keyword>
<dbReference type="PANTHER" id="PTHR19325">
    <property type="entry name" value="COMPLEMENT COMPONENT-RELATED SUSHI DOMAIN-CONTAINING"/>
    <property type="match status" value="1"/>
</dbReference>
<protein>
    <recommendedName>
        <fullName evidence="6">Sushi domain-containing protein</fullName>
    </recommendedName>
</protein>
<name>A0A3P6HV24_MESCO</name>
<sequence>MRYQGTAVQFCNDGYRILCPDETGTTESSTLKSMTFIINNASSSKVGQAPNGCCRRVCQADGTWSGKTAECIPVTCPKLQQPENGFISSYLTKVNSIVAFECAEGFELRGSSFRKCQPTGEWDGEPASCQETNYKPGAFFQFLARCTTRPPNIPNALTRFYSLQHGSVVRYQCFPGYRLNTSYSDVALRLTANASELKNTWPLNQDRLSVKCEYGVWKGELPSCIQVRCSRPPVPTGIEIYLIGARGRWPFDNNQILPSHGAAVEFSCVSEDHRIQGPRYTFCIEGHWSPAETPNCTKVTHDVIPQSWLFYKP</sequence>
<dbReference type="CDD" id="cd00033">
    <property type="entry name" value="CCP"/>
    <property type="match status" value="1"/>
</dbReference>
<dbReference type="InterPro" id="IPR000436">
    <property type="entry name" value="Sushi_SCR_CCP_dom"/>
</dbReference>
<gene>
    <name evidence="7" type="ORF">MCOS_LOCUS3606</name>
</gene>
<evidence type="ECO:0000256" key="3">
    <source>
        <dbReference type="ARBA" id="ARBA00023157"/>
    </source>
</evidence>
<keyword evidence="4" id="KW-0325">Glycoprotein</keyword>
<evidence type="ECO:0000256" key="2">
    <source>
        <dbReference type="ARBA" id="ARBA00022737"/>
    </source>
</evidence>
<organism evidence="7 8">
    <name type="scientific">Mesocestoides corti</name>
    <name type="common">Flatworm</name>
    <dbReference type="NCBI Taxonomy" id="53468"/>
    <lineage>
        <taxon>Eukaryota</taxon>
        <taxon>Metazoa</taxon>
        <taxon>Spiralia</taxon>
        <taxon>Lophotrochozoa</taxon>
        <taxon>Platyhelminthes</taxon>
        <taxon>Cestoda</taxon>
        <taxon>Eucestoda</taxon>
        <taxon>Cyclophyllidea</taxon>
        <taxon>Mesocestoididae</taxon>
        <taxon>Mesocestoides</taxon>
    </lineage>
</organism>
<dbReference type="Proteomes" id="UP000267029">
    <property type="component" value="Unassembled WGS sequence"/>
</dbReference>
<dbReference type="OrthoDB" id="6285063at2759"/>
<keyword evidence="3 5" id="KW-1015">Disulfide bond</keyword>
<feature type="domain" description="Sushi" evidence="6">
    <location>
        <begin position="227"/>
        <end position="298"/>
    </location>
</feature>
<dbReference type="SUPFAM" id="SSF57535">
    <property type="entry name" value="Complement control module/SCR domain"/>
    <property type="match status" value="3"/>
</dbReference>
<evidence type="ECO:0000256" key="5">
    <source>
        <dbReference type="PROSITE-ProRule" id="PRU00302"/>
    </source>
</evidence>
<dbReference type="PROSITE" id="PS50923">
    <property type="entry name" value="SUSHI"/>
    <property type="match status" value="2"/>
</dbReference>
<dbReference type="InterPro" id="IPR035976">
    <property type="entry name" value="Sushi/SCR/CCP_sf"/>
</dbReference>
<dbReference type="EMBL" id="UXSR01000877">
    <property type="protein sequence ID" value="VDD77603.1"/>
    <property type="molecule type" value="Genomic_DNA"/>
</dbReference>
<dbReference type="SMART" id="SM00032">
    <property type="entry name" value="CCP"/>
    <property type="match status" value="3"/>
</dbReference>
<feature type="disulfide bond" evidence="5">
    <location>
        <begin position="102"/>
        <end position="129"/>
    </location>
</feature>
<keyword evidence="2" id="KW-0677">Repeat</keyword>
<dbReference type="STRING" id="53468.A0A3P6HV24"/>
<accession>A0A3P6HV24</accession>
<proteinExistence type="predicted"/>
<dbReference type="PANTHER" id="PTHR19325:SF575">
    <property type="entry name" value="LOCOMOTION-RELATED PROTEIN HIKARU GENKI"/>
    <property type="match status" value="1"/>
</dbReference>
<evidence type="ECO:0000259" key="6">
    <source>
        <dbReference type="PROSITE" id="PS50923"/>
    </source>
</evidence>